<evidence type="ECO:0000256" key="13">
    <source>
        <dbReference type="PIRSR" id="PIRSR000018-51"/>
    </source>
</evidence>
<keyword evidence="4 12" id="KW-0349">Heme</keyword>
<feature type="domain" description="Cytochrome c" evidence="14">
    <location>
        <begin position="46"/>
        <end position="148"/>
    </location>
</feature>
<dbReference type="InterPro" id="IPR036909">
    <property type="entry name" value="Cyt_c-like_dom_sf"/>
</dbReference>
<dbReference type="GO" id="GO:0020037">
    <property type="term" value="F:heme binding"/>
    <property type="evidence" value="ECO:0007669"/>
    <property type="project" value="InterPro"/>
</dbReference>
<keyword evidence="9" id="KW-0249">Electron transport</keyword>
<feature type="binding site" description="covalent" evidence="12">
    <location>
        <position position="62"/>
    </location>
    <ligand>
        <name>heme c</name>
        <dbReference type="ChEBI" id="CHEBI:61717"/>
        <label>1</label>
    </ligand>
</feature>
<feature type="binding site" description="covalent" evidence="12">
    <location>
        <position position="208"/>
    </location>
    <ligand>
        <name>heme c</name>
        <dbReference type="ChEBI" id="CHEBI:61717"/>
        <label>2</label>
    </ligand>
</feature>
<dbReference type="InterPro" id="IPR009056">
    <property type="entry name" value="Cyt_c-like_dom"/>
</dbReference>
<dbReference type="GO" id="GO:0009055">
    <property type="term" value="F:electron transfer activity"/>
    <property type="evidence" value="ECO:0007669"/>
    <property type="project" value="InterPro"/>
</dbReference>
<comment type="cofactor">
    <cofactor evidence="12">
        <name>heme c</name>
        <dbReference type="ChEBI" id="CHEBI:61717"/>
    </cofactor>
    <text evidence="12">Binds 3 heme c groups covalently per subunit.</text>
</comment>
<sequence>MLTLLRIIAWLLLLAIVAALALIFVPARHTGPQPVEMAAAGATGDPDAAALYAARVADCAGCHTADDGEPFAGGRPIPSPFGAIYSPNITPDPETGIGGITLDQFRAALYDGIGRDGRNLYPAMPYDSYRELSEADVEDLYHYFTKVLAPVRNEPRETDLPFPLDQRWGIRAWKLVGLPEAGFEPRFDDPVLDRGAYLVEGPGHCGACHSPRNLVYAQAGFTSEDPDFLTGGEIGGWTAPDLRSDQSAIARWSDADLKLFLASGRNAHAGVRGEMKLAIEHSLQYFSDDDLSAVVAYLRAIGPAGAGSGAGAAEAPPVGQPIPRVDRLADESATETERLLSAAEPGMPLGARLYLDNCAACHFVDGKGADQIFPALDGNSLVTAPKVTGLVSTILAGAALPSTGERPAAVRMPGFADRLSDAEVAELATFVRGAWHNDAPAVKEEDVRGLRDAGAD</sequence>
<organism evidence="15 16">
    <name type="scientific">Amaricoccus solimangrovi</name>
    <dbReference type="NCBI Taxonomy" id="2589815"/>
    <lineage>
        <taxon>Bacteria</taxon>
        <taxon>Pseudomonadati</taxon>
        <taxon>Pseudomonadota</taxon>
        <taxon>Alphaproteobacteria</taxon>
        <taxon>Rhodobacterales</taxon>
        <taxon>Paracoccaceae</taxon>
        <taxon>Amaricoccus</taxon>
    </lineage>
</organism>
<dbReference type="RefSeq" id="WP_140453973.1">
    <property type="nucleotide sequence ID" value="NZ_VFRP01000008.1"/>
</dbReference>
<accession>A0A501WQ08</accession>
<evidence type="ECO:0000256" key="9">
    <source>
        <dbReference type="ARBA" id="ARBA00022982"/>
    </source>
</evidence>
<dbReference type="PROSITE" id="PS51007">
    <property type="entry name" value="CYTC"/>
    <property type="match status" value="3"/>
</dbReference>
<dbReference type="GO" id="GO:0016614">
    <property type="term" value="F:oxidoreductase activity, acting on CH-OH group of donors"/>
    <property type="evidence" value="ECO:0007669"/>
    <property type="project" value="InterPro"/>
</dbReference>
<dbReference type="GO" id="GO:0005506">
    <property type="term" value="F:iron ion binding"/>
    <property type="evidence" value="ECO:0007669"/>
    <property type="project" value="InterPro"/>
</dbReference>
<reference evidence="15 16" key="1">
    <citation type="submission" date="2019-06" db="EMBL/GenBank/DDBJ databases">
        <title>A novel bacterium of genus Amaricoccus, isolated from marine sediment.</title>
        <authorList>
            <person name="Huang H."/>
            <person name="Mo K."/>
            <person name="Hu Y."/>
        </authorList>
    </citation>
    <scope>NUCLEOTIDE SEQUENCE [LARGE SCALE GENOMIC DNA]</scope>
    <source>
        <strain evidence="15 16">HB172011</strain>
    </source>
</reference>
<evidence type="ECO:0000256" key="2">
    <source>
        <dbReference type="ARBA" id="ARBA00022448"/>
    </source>
</evidence>
<dbReference type="Pfam" id="PF00034">
    <property type="entry name" value="Cytochrom_C"/>
    <property type="match status" value="2"/>
</dbReference>
<dbReference type="InterPro" id="IPR051459">
    <property type="entry name" value="Cytochrome_c-type_DH"/>
</dbReference>
<keyword evidence="6 13" id="KW-0479">Metal-binding</keyword>
<dbReference type="SUPFAM" id="SSF46626">
    <property type="entry name" value="Cytochrome c"/>
    <property type="match status" value="3"/>
</dbReference>
<evidence type="ECO:0000259" key="14">
    <source>
        <dbReference type="PROSITE" id="PS51007"/>
    </source>
</evidence>
<dbReference type="Gene3D" id="1.10.760.10">
    <property type="entry name" value="Cytochrome c-like domain"/>
    <property type="match status" value="3"/>
</dbReference>
<gene>
    <name evidence="15" type="ORF">FJM51_09835</name>
</gene>
<keyword evidence="3" id="KW-1003">Cell membrane</keyword>
<keyword evidence="11" id="KW-0472">Membrane</keyword>
<evidence type="ECO:0000256" key="5">
    <source>
        <dbReference type="ARBA" id="ARBA00022660"/>
    </source>
</evidence>
<dbReference type="EMBL" id="VFRP01000008">
    <property type="protein sequence ID" value="TPE50942.1"/>
    <property type="molecule type" value="Genomic_DNA"/>
</dbReference>
<evidence type="ECO:0000256" key="12">
    <source>
        <dbReference type="PIRSR" id="PIRSR000018-50"/>
    </source>
</evidence>
<evidence type="ECO:0000256" key="4">
    <source>
        <dbReference type="ARBA" id="ARBA00022617"/>
    </source>
</evidence>
<feature type="binding site" description="axial binding residue" evidence="13">
    <location>
        <position position="209"/>
    </location>
    <ligand>
        <name>heme c</name>
        <dbReference type="ChEBI" id="CHEBI:61717"/>
        <label>2</label>
    </ligand>
    <ligandPart>
        <name>Fe</name>
        <dbReference type="ChEBI" id="CHEBI:18248"/>
    </ligandPart>
</feature>
<feature type="binding site" description="covalent" evidence="12">
    <location>
        <position position="205"/>
    </location>
    <ligand>
        <name>heme c</name>
        <dbReference type="ChEBI" id="CHEBI:61717"/>
        <label>2</label>
    </ligand>
</feature>
<dbReference type="InterPro" id="IPR014353">
    <property type="entry name" value="Membr-bd_ADH_cyt_c"/>
</dbReference>
<feature type="domain" description="Cytochrome c" evidence="14">
    <location>
        <begin position="345"/>
        <end position="435"/>
    </location>
</feature>
<evidence type="ECO:0000313" key="16">
    <source>
        <dbReference type="Proteomes" id="UP000319255"/>
    </source>
</evidence>
<keyword evidence="8" id="KW-0677">Repeat</keyword>
<dbReference type="GO" id="GO:0005886">
    <property type="term" value="C:plasma membrane"/>
    <property type="evidence" value="ECO:0007669"/>
    <property type="project" value="UniProtKB-SubCell"/>
</dbReference>
<feature type="binding site" description="covalent" evidence="12">
    <location>
        <position position="361"/>
    </location>
    <ligand>
        <name>heme c</name>
        <dbReference type="ChEBI" id="CHEBI:61717"/>
        <label>3</label>
    </ligand>
</feature>
<dbReference type="PIRSF" id="PIRSF000018">
    <property type="entry name" value="Mb_ADH_cyt_c"/>
    <property type="match status" value="1"/>
</dbReference>
<comment type="caution">
    <text evidence="15">The sequence shown here is derived from an EMBL/GenBank/DDBJ whole genome shotgun (WGS) entry which is preliminary data.</text>
</comment>
<feature type="binding site" description="covalent" evidence="12">
    <location>
        <position position="358"/>
    </location>
    <ligand>
        <name>heme c</name>
        <dbReference type="ChEBI" id="CHEBI:61717"/>
        <label>3</label>
    </ligand>
</feature>
<feature type="binding site" description="axial binding residue" evidence="13">
    <location>
        <position position="63"/>
    </location>
    <ligand>
        <name>heme c</name>
        <dbReference type="ChEBI" id="CHEBI:61717"/>
        <label>1</label>
    </ligand>
    <ligandPart>
        <name>Fe</name>
        <dbReference type="ChEBI" id="CHEBI:18248"/>
    </ligandPart>
</feature>
<keyword evidence="7" id="KW-0732">Signal</keyword>
<dbReference type="PRINTS" id="PR00605">
    <property type="entry name" value="CYTCHROMECIC"/>
</dbReference>
<dbReference type="PANTHER" id="PTHR35008:SF8">
    <property type="entry name" value="ALCOHOL DEHYDROGENASE CYTOCHROME C SUBUNIT"/>
    <property type="match status" value="1"/>
</dbReference>
<evidence type="ECO:0000256" key="3">
    <source>
        <dbReference type="ARBA" id="ARBA00022475"/>
    </source>
</evidence>
<feature type="binding site" description="covalent" evidence="12">
    <location>
        <position position="59"/>
    </location>
    <ligand>
        <name>heme c</name>
        <dbReference type="ChEBI" id="CHEBI:61717"/>
        <label>1</label>
    </ligand>
</feature>
<dbReference type="AlphaFoldDB" id="A0A501WQ08"/>
<name>A0A501WQ08_9RHOB</name>
<feature type="domain" description="Cytochrome c" evidence="14">
    <location>
        <begin position="190"/>
        <end position="302"/>
    </location>
</feature>
<evidence type="ECO:0000256" key="6">
    <source>
        <dbReference type="ARBA" id="ARBA00022723"/>
    </source>
</evidence>
<dbReference type="PANTHER" id="PTHR35008">
    <property type="entry name" value="BLL4482 PROTEIN-RELATED"/>
    <property type="match status" value="1"/>
</dbReference>
<feature type="binding site" description="axial binding residue" evidence="13">
    <location>
        <position position="362"/>
    </location>
    <ligand>
        <name>heme c</name>
        <dbReference type="ChEBI" id="CHEBI:61717"/>
        <label>3</label>
    </ligand>
    <ligandPart>
        <name>Fe</name>
        <dbReference type="ChEBI" id="CHEBI:18248"/>
    </ligandPart>
</feature>
<evidence type="ECO:0000313" key="15">
    <source>
        <dbReference type="EMBL" id="TPE50942.1"/>
    </source>
</evidence>
<keyword evidence="10 13" id="KW-0408">Iron</keyword>
<keyword evidence="2" id="KW-0813">Transport</keyword>
<proteinExistence type="predicted"/>
<keyword evidence="5" id="KW-0679">Respiratory chain</keyword>
<comment type="subcellular location">
    <subcellularLocation>
        <location evidence="1">Cell membrane</location>
    </subcellularLocation>
</comment>
<evidence type="ECO:0000256" key="11">
    <source>
        <dbReference type="ARBA" id="ARBA00023136"/>
    </source>
</evidence>
<evidence type="ECO:0000256" key="10">
    <source>
        <dbReference type="ARBA" id="ARBA00023004"/>
    </source>
</evidence>
<dbReference type="Proteomes" id="UP000319255">
    <property type="component" value="Unassembled WGS sequence"/>
</dbReference>
<dbReference type="OrthoDB" id="9811281at2"/>
<evidence type="ECO:0000256" key="7">
    <source>
        <dbReference type="ARBA" id="ARBA00022729"/>
    </source>
</evidence>
<protein>
    <submittedName>
        <fullName evidence="15">C-type cytochrome</fullName>
    </submittedName>
</protein>
<dbReference type="InterPro" id="IPR008168">
    <property type="entry name" value="Cyt_C_IC"/>
</dbReference>
<keyword evidence="16" id="KW-1185">Reference proteome</keyword>
<evidence type="ECO:0000256" key="8">
    <source>
        <dbReference type="ARBA" id="ARBA00022737"/>
    </source>
</evidence>
<evidence type="ECO:0000256" key="1">
    <source>
        <dbReference type="ARBA" id="ARBA00004236"/>
    </source>
</evidence>